<evidence type="ECO:0000313" key="2">
    <source>
        <dbReference type="Proteomes" id="UP000050509"/>
    </source>
</evidence>
<accession>A0A0P9DFR0</accession>
<organism evidence="1 2">
    <name type="scientific">Kouleothrix aurantiaca</name>
    <dbReference type="NCBI Taxonomy" id="186479"/>
    <lineage>
        <taxon>Bacteria</taxon>
        <taxon>Bacillati</taxon>
        <taxon>Chloroflexota</taxon>
        <taxon>Chloroflexia</taxon>
        <taxon>Chloroflexales</taxon>
        <taxon>Roseiflexineae</taxon>
        <taxon>Roseiflexaceae</taxon>
        <taxon>Kouleothrix</taxon>
    </lineage>
</organism>
<dbReference type="Proteomes" id="UP000050509">
    <property type="component" value="Unassembled WGS sequence"/>
</dbReference>
<name>A0A0P9DFR0_9CHLR</name>
<protein>
    <submittedName>
        <fullName evidence="1">Uncharacterized protein</fullName>
    </submittedName>
</protein>
<evidence type="ECO:0000313" key="1">
    <source>
        <dbReference type="EMBL" id="KPV54418.1"/>
    </source>
</evidence>
<dbReference type="EMBL" id="LJCR01000060">
    <property type="protein sequence ID" value="KPV54418.1"/>
    <property type="molecule type" value="Genomic_DNA"/>
</dbReference>
<dbReference type="AlphaFoldDB" id="A0A0P9DFR0"/>
<keyword evidence="2" id="KW-1185">Reference proteome</keyword>
<comment type="caution">
    <text evidence="1">The sequence shown here is derived from an EMBL/GenBank/DDBJ whole genome shotgun (WGS) entry which is preliminary data.</text>
</comment>
<proteinExistence type="predicted"/>
<sequence length="252" mass="27276">MLAALCAPEVTAFLLDQLYGAPPGIGPWELTIAADVAVIGPGGRFAGVLDLDIAGERDFACRFCAEVFDVPEREYDIAKDVCHDHYALRVLEERWTAFDAGLPDPTDWGYEPAIQQPDAPRPDPAAAAALYRACVACRAIRAERCPYHGPPTWALGQQRPEFDVRLALLVYGAPESSDRIIRRAKQLAVLDHPTVRRRMNAKPITTWAVQLWPGVPDAVAAALCDAGIVPLRPSSIEPLLVANGSSGCGISR</sequence>
<reference evidence="1 2" key="1">
    <citation type="submission" date="2015-09" db="EMBL/GenBank/DDBJ databases">
        <title>Draft genome sequence of Kouleothrix aurantiaca JCM 19913.</title>
        <authorList>
            <person name="Hemp J."/>
        </authorList>
    </citation>
    <scope>NUCLEOTIDE SEQUENCE [LARGE SCALE GENOMIC DNA]</scope>
    <source>
        <strain evidence="1 2">COM-B</strain>
    </source>
</reference>
<gene>
    <name evidence="1" type="ORF">SE17_03885</name>
</gene>